<name>A0A938YBP8_9ACTN</name>
<dbReference type="InterPro" id="IPR035906">
    <property type="entry name" value="MetI-like_sf"/>
</dbReference>
<evidence type="ECO:0000259" key="8">
    <source>
        <dbReference type="PROSITE" id="PS50928"/>
    </source>
</evidence>
<accession>A0A938YBP8</accession>
<evidence type="ECO:0000256" key="5">
    <source>
        <dbReference type="ARBA" id="ARBA00022989"/>
    </source>
</evidence>
<feature type="transmembrane region" description="Helical" evidence="7">
    <location>
        <begin position="96"/>
        <end position="117"/>
    </location>
</feature>
<dbReference type="PANTHER" id="PTHR30151:SF20">
    <property type="entry name" value="ABC TRANSPORTER PERMEASE PROTEIN HI_0355-RELATED"/>
    <property type="match status" value="1"/>
</dbReference>
<dbReference type="PROSITE" id="PS50928">
    <property type="entry name" value="ABC_TM1"/>
    <property type="match status" value="1"/>
</dbReference>
<dbReference type="CDD" id="cd06261">
    <property type="entry name" value="TM_PBP2"/>
    <property type="match status" value="1"/>
</dbReference>
<dbReference type="GO" id="GO:0055085">
    <property type="term" value="P:transmembrane transport"/>
    <property type="evidence" value="ECO:0007669"/>
    <property type="project" value="InterPro"/>
</dbReference>
<evidence type="ECO:0000256" key="2">
    <source>
        <dbReference type="ARBA" id="ARBA00022448"/>
    </source>
</evidence>
<sequence>MSSRLRTAVYGVAGVVVLLVIAQIIGTTGLLGPTWPPITEVAAFLFDPSNHRLLGNALAATVSEAALGGLIGIVAGIGFALIAALLPLLAPGLDRFAALIDAVPAIALAPFLILVFGREGTPVIIVALSVTFIIYISTSSGLDSAGRPYRDLFSVLGARRAVRLGRVDVPAALPKLFDGLTLAAPAMILGATIGEWFGARRGLGVLFVSAMQNYRIELLWSAAVLAVLCSLIVYGAALLAQRAVVRRFA</sequence>
<dbReference type="Pfam" id="PF00528">
    <property type="entry name" value="BPD_transp_1"/>
    <property type="match status" value="1"/>
</dbReference>
<organism evidence="9 10">
    <name type="scientific">Nakamurella leprariae</name>
    <dbReference type="NCBI Taxonomy" id="2803911"/>
    <lineage>
        <taxon>Bacteria</taxon>
        <taxon>Bacillati</taxon>
        <taxon>Actinomycetota</taxon>
        <taxon>Actinomycetes</taxon>
        <taxon>Nakamurellales</taxon>
        <taxon>Nakamurellaceae</taxon>
        <taxon>Nakamurella</taxon>
    </lineage>
</organism>
<feature type="transmembrane region" description="Helical" evidence="7">
    <location>
        <begin position="123"/>
        <end position="142"/>
    </location>
</feature>
<dbReference type="PANTHER" id="PTHR30151">
    <property type="entry name" value="ALKANE SULFONATE ABC TRANSPORTER-RELATED, MEMBRANE SUBUNIT"/>
    <property type="match status" value="1"/>
</dbReference>
<evidence type="ECO:0000313" key="10">
    <source>
        <dbReference type="Proteomes" id="UP000663792"/>
    </source>
</evidence>
<feature type="transmembrane region" description="Helical" evidence="7">
    <location>
        <begin position="7"/>
        <end position="26"/>
    </location>
</feature>
<dbReference type="EMBL" id="JAERWK010000030">
    <property type="protein sequence ID" value="MBM9469576.1"/>
    <property type="molecule type" value="Genomic_DNA"/>
</dbReference>
<dbReference type="AlphaFoldDB" id="A0A938YBP8"/>
<protein>
    <submittedName>
        <fullName evidence="9">ABC transporter permease subunit</fullName>
    </submittedName>
</protein>
<feature type="transmembrane region" description="Helical" evidence="7">
    <location>
        <begin position="176"/>
        <end position="198"/>
    </location>
</feature>
<proteinExistence type="inferred from homology"/>
<evidence type="ECO:0000256" key="1">
    <source>
        <dbReference type="ARBA" id="ARBA00004651"/>
    </source>
</evidence>
<dbReference type="InterPro" id="IPR000515">
    <property type="entry name" value="MetI-like"/>
</dbReference>
<keyword evidence="6 7" id="KW-0472">Membrane</keyword>
<evidence type="ECO:0000313" key="9">
    <source>
        <dbReference type="EMBL" id="MBM9469576.1"/>
    </source>
</evidence>
<dbReference type="SUPFAM" id="SSF161098">
    <property type="entry name" value="MetI-like"/>
    <property type="match status" value="1"/>
</dbReference>
<keyword evidence="4 7" id="KW-0812">Transmembrane</keyword>
<feature type="transmembrane region" description="Helical" evidence="7">
    <location>
        <begin position="65"/>
        <end position="89"/>
    </location>
</feature>
<evidence type="ECO:0000256" key="3">
    <source>
        <dbReference type="ARBA" id="ARBA00022475"/>
    </source>
</evidence>
<comment type="caution">
    <text evidence="9">The sequence shown here is derived from an EMBL/GenBank/DDBJ whole genome shotgun (WGS) entry which is preliminary data.</text>
</comment>
<dbReference type="Gene3D" id="1.10.3720.10">
    <property type="entry name" value="MetI-like"/>
    <property type="match status" value="1"/>
</dbReference>
<feature type="transmembrane region" description="Helical" evidence="7">
    <location>
        <begin position="218"/>
        <end position="240"/>
    </location>
</feature>
<dbReference type="RefSeq" id="WP_205262540.1">
    <property type="nucleotide sequence ID" value="NZ_JAERWK010000030.1"/>
</dbReference>
<keyword evidence="2 7" id="KW-0813">Transport</keyword>
<comment type="subcellular location">
    <subcellularLocation>
        <location evidence="1 7">Cell membrane</location>
        <topology evidence="1 7">Multi-pass membrane protein</topology>
    </subcellularLocation>
</comment>
<comment type="similarity">
    <text evidence="7">Belongs to the binding-protein-dependent transport system permease family.</text>
</comment>
<evidence type="ECO:0000256" key="7">
    <source>
        <dbReference type="RuleBase" id="RU363032"/>
    </source>
</evidence>
<keyword evidence="10" id="KW-1185">Reference proteome</keyword>
<evidence type="ECO:0000256" key="6">
    <source>
        <dbReference type="ARBA" id="ARBA00023136"/>
    </source>
</evidence>
<keyword evidence="5 7" id="KW-1133">Transmembrane helix</keyword>
<dbReference type="GO" id="GO:0005886">
    <property type="term" value="C:plasma membrane"/>
    <property type="evidence" value="ECO:0007669"/>
    <property type="project" value="UniProtKB-SubCell"/>
</dbReference>
<keyword evidence="3" id="KW-1003">Cell membrane</keyword>
<gene>
    <name evidence="9" type="ORF">JL106_20015</name>
</gene>
<evidence type="ECO:0000256" key="4">
    <source>
        <dbReference type="ARBA" id="ARBA00022692"/>
    </source>
</evidence>
<reference evidence="9" key="1">
    <citation type="submission" date="2021-01" db="EMBL/GenBank/DDBJ databases">
        <title>YIM 132084 draft genome.</title>
        <authorList>
            <person name="An D."/>
        </authorList>
    </citation>
    <scope>NUCLEOTIDE SEQUENCE</scope>
    <source>
        <strain evidence="9">YIM 132084</strain>
    </source>
</reference>
<feature type="domain" description="ABC transmembrane type-1" evidence="8">
    <location>
        <begin position="58"/>
        <end position="240"/>
    </location>
</feature>
<dbReference type="Proteomes" id="UP000663792">
    <property type="component" value="Unassembled WGS sequence"/>
</dbReference>